<dbReference type="AlphaFoldDB" id="A0AAN0M6L8"/>
<sequence length="229" mass="25660">MLNGKLIENATGFNLTLSTLTFDIAGLQVVPNPYKQKDNHPDYHVEFRTPRGTMMRVGAMWRAISERSQAEYFSITLTDKNNKTWRMNAVRNDSLRDGEWAVVPLAGGEPEPIMVAGHLELLDDGNMVGTIESFDFAFDVVAVQSETKSDNNHPDFHLEARSPNGTIIRVGSVWEAESNRGNKYYSVAFWSPRGSQHRANGVRNDDAGDDPKFNLIPLADRRESEDAFA</sequence>
<dbReference type="EMBL" id="CP151764">
    <property type="protein sequence ID" value="WZU65784.1"/>
    <property type="molecule type" value="Genomic_DNA"/>
</dbReference>
<evidence type="ECO:0000313" key="1">
    <source>
        <dbReference type="EMBL" id="WZU65784.1"/>
    </source>
</evidence>
<dbReference type="KEGG" id="yrh:AABB31_01375"/>
<dbReference type="RefSeq" id="WP_342075117.1">
    <property type="nucleotide sequence ID" value="NZ_CP151764.2"/>
</dbReference>
<dbReference type="InterPro" id="IPR007948">
    <property type="entry name" value="DUF736"/>
</dbReference>
<proteinExistence type="predicted"/>
<keyword evidence="2" id="KW-1185">Reference proteome</keyword>
<geneLocation type="plasmid" evidence="1 2">
    <name>pSS1-5</name>
</geneLocation>
<accession>A0AAN0M6L8</accession>
<reference evidence="1" key="1">
    <citation type="submission" date="2024-08" db="EMBL/GenBank/DDBJ databases">
        <title>Phylogenomic analyses of a clade within the roseobacter group suggest taxonomic reassignments of species of the genera Aestuariivita, Citreicella, Loktanella, Nautella, Pelagibaca, Ruegeria, Thalassobius, Thiobacimonas and Tropicibacter, and the proposal o.</title>
        <authorList>
            <person name="Jeon C.O."/>
        </authorList>
    </citation>
    <scope>NUCLEOTIDE SEQUENCE</scope>
    <source>
        <strain evidence="1">SS1-5</strain>
        <plasmid evidence="1">pSS1-5</plasmid>
    </source>
</reference>
<dbReference type="Pfam" id="PF05284">
    <property type="entry name" value="DUF736"/>
    <property type="match status" value="2"/>
</dbReference>
<evidence type="ECO:0000313" key="2">
    <source>
        <dbReference type="Proteomes" id="UP001470809"/>
    </source>
</evidence>
<dbReference type="Proteomes" id="UP001470809">
    <property type="component" value="Plasmid pSS1-5"/>
</dbReference>
<organism evidence="1 2">
    <name type="scientific">Yoonia rhodophyticola</name>
    <dbReference type="NCBI Taxonomy" id="3137370"/>
    <lineage>
        <taxon>Bacteria</taxon>
        <taxon>Pseudomonadati</taxon>
        <taxon>Pseudomonadota</taxon>
        <taxon>Alphaproteobacteria</taxon>
        <taxon>Rhodobacterales</taxon>
        <taxon>Paracoccaceae</taxon>
        <taxon>Yoonia</taxon>
    </lineage>
</organism>
<name>A0AAN0M6L8_9RHOB</name>
<gene>
    <name evidence="1" type="ORF">AABB31_01375</name>
</gene>
<keyword evidence="1" id="KW-0614">Plasmid</keyword>
<protein>
    <submittedName>
        <fullName evidence="1">DUF736 family protein</fullName>
    </submittedName>
</protein>